<dbReference type="Proteomes" id="UP000542353">
    <property type="component" value="Unassembled WGS sequence"/>
</dbReference>
<comment type="caution">
    <text evidence="2">The sequence shown here is derived from an EMBL/GenBank/DDBJ whole genome shotgun (WGS) entry which is preliminary data.</text>
</comment>
<accession>A0A7W8DYN2</accession>
<keyword evidence="3" id="KW-1185">Reference proteome</keyword>
<feature type="transmembrane region" description="Helical" evidence="1">
    <location>
        <begin position="264"/>
        <end position="286"/>
    </location>
</feature>
<feature type="transmembrane region" description="Helical" evidence="1">
    <location>
        <begin position="12"/>
        <end position="34"/>
    </location>
</feature>
<evidence type="ECO:0000313" key="2">
    <source>
        <dbReference type="EMBL" id="MBB5047015.1"/>
    </source>
</evidence>
<evidence type="ECO:0000313" key="3">
    <source>
        <dbReference type="Proteomes" id="UP000542353"/>
    </source>
</evidence>
<feature type="transmembrane region" description="Helical" evidence="1">
    <location>
        <begin position="306"/>
        <end position="335"/>
    </location>
</feature>
<dbReference type="RefSeq" id="WP_184256448.1">
    <property type="nucleotide sequence ID" value="NZ_JACHIH010000008.1"/>
</dbReference>
<feature type="transmembrane region" description="Helical" evidence="1">
    <location>
        <begin position="230"/>
        <end position="257"/>
    </location>
</feature>
<evidence type="ECO:0000256" key="1">
    <source>
        <dbReference type="SAM" id="Phobius"/>
    </source>
</evidence>
<feature type="transmembrane region" description="Helical" evidence="1">
    <location>
        <begin position="95"/>
        <end position="115"/>
    </location>
</feature>
<feature type="transmembrane region" description="Helical" evidence="1">
    <location>
        <begin position="122"/>
        <end position="142"/>
    </location>
</feature>
<reference evidence="2 3" key="1">
    <citation type="submission" date="2020-08" db="EMBL/GenBank/DDBJ databases">
        <title>Genomic Encyclopedia of Type Strains, Phase IV (KMG-IV): sequencing the most valuable type-strain genomes for metagenomic binning, comparative biology and taxonomic classification.</title>
        <authorList>
            <person name="Goeker M."/>
        </authorList>
    </citation>
    <scope>NUCLEOTIDE SEQUENCE [LARGE SCALE GENOMIC DNA]</scope>
    <source>
        <strain evidence="2 3">DSM 12706</strain>
    </source>
</reference>
<feature type="transmembrane region" description="Helical" evidence="1">
    <location>
        <begin position="162"/>
        <end position="184"/>
    </location>
</feature>
<dbReference type="AlphaFoldDB" id="A0A7W8DYN2"/>
<dbReference type="EMBL" id="JACHIH010000008">
    <property type="protein sequence ID" value="MBB5047015.1"/>
    <property type="molecule type" value="Genomic_DNA"/>
</dbReference>
<feature type="transmembrane region" description="Helical" evidence="1">
    <location>
        <begin position="196"/>
        <end position="218"/>
    </location>
</feature>
<gene>
    <name evidence="2" type="ORF">HNR60_001767</name>
</gene>
<proteinExistence type="predicted"/>
<sequence>MPKSAYAGCAAAIANVRVPIWIAAGLVGALVLFLRSPDVFINPQFWAEDGPVFWQDQAELGWRALFKPYAGYFNVAPRLVAALASWLNPAHAPRVFGLAAIALTLWSACTASTCVDDPRLGVLLAIGLLLPPIYGGEVFGNVTNTQWLMAPTLALLLASKPAPNRVAFAAIAGLSGPFSVFLLPLAAARAIARKDIVAATIGAAGLIQLAALSMAAATPLGQSEPDLAHLAGVVVFRCFVSSPVCLVLGAAVLLYALLWRGHRWLRLCGLFLAAAVALGVVLKFMHAPDVLDAEVNGARYFYIPRVALLLCAVTLLFKDFVAALLGALFVAAMLFADPTALQKPAPPDARWRDHFRAGAQLIETNPPGFAVRVPERARD</sequence>
<keyword evidence="1" id="KW-1133">Transmembrane helix</keyword>
<protein>
    <submittedName>
        <fullName evidence="2">Uncharacterized protein</fullName>
    </submittedName>
</protein>
<name>A0A7W8DYN2_9BRAD</name>
<keyword evidence="1" id="KW-0472">Membrane</keyword>
<keyword evidence="1" id="KW-0812">Transmembrane</keyword>
<organism evidence="2 3">
    <name type="scientific">Rhodopseudomonas rhenobacensis</name>
    <dbReference type="NCBI Taxonomy" id="87461"/>
    <lineage>
        <taxon>Bacteria</taxon>
        <taxon>Pseudomonadati</taxon>
        <taxon>Pseudomonadota</taxon>
        <taxon>Alphaproteobacteria</taxon>
        <taxon>Hyphomicrobiales</taxon>
        <taxon>Nitrobacteraceae</taxon>
        <taxon>Rhodopseudomonas</taxon>
    </lineage>
</organism>